<sequence>MAGQLPRPWFRLGSLTRPTTGATTGSGTDQPRPVPARIRPPVIRTASFTEPAEPTTPQPSKSPPQTPMKKAASPPQLPLPGSLTPPVKKPASPPAAAVTRPALPSPAKHISPKGKSGSVVGSPTKNELVNKDSSKQASPVSSPLVPKSIPAVPTPYQSPKPKAAASPPSPLTLPPPQLQSVDEPKHESIPQEVERKTVVFQKVMDKASQGEHDITSYHTHAAEFGQNGKQEPKKSDEDESKDKAIGAKKALLESSNDKDTNTNTRVITMAGKNNGASMEIFLSDKNKNKNEDTTNNNLKDNKSTKKAIRTRNGLPMKAFFNSNVQGINNSILMDSKFTHHDPGIHLLFSPMPPPPSADAEDDKGHQ</sequence>
<evidence type="ECO:0000256" key="1">
    <source>
        <dbReference type="SAM" id="MobiDB-lite"/>
    </source>
</evidence>
<dbReference type="RefSeq" id="XP_022958822.1">
    <property type="nucleotide sequence ID" value="XM_023103054.1"/>
</dbReference>
<feature type="compositionally biased region" description="Polar residues" evidence="1">
    <location>
        <begin position="16"/>
        <end position="29"/>
    </location>
</feature>
<evidence type="ECO:0000313" key="2">
    <source>
        <dbReference type="Proteomes" id="UP000504609"/>
    </source>
</evidence>
<dbReference type="AlphaFoldDB" id="A0A6J1H2W2"/>
<accession>A0A6J1H2W2</accession>
<name>A0A6J1H2W2_CUCMO</name>
<feature type="compositionally biased region" description="Low complexity" evidence="1">
    <location>
        <begin position="113"/>
        <end position="123"/>
    </location>
</feature>
<keyword evidence="2" id="KW-1185">Reference proteome</keyword>
<proteinExistence type="predicted"/>
<dbReference type="Proteomes" id="UP000504609">
    <property type="component" value="Unplaced"/>
</dbReference>
<feature type="compositionally biased region" description="Pro residues" evidence="1">
    <location>
        <begin position="54"/>
        <end position="66"/>
    </location>
</feature>
<protein>
    <submittedName>
        <fullName evidence="3">Pollen-specific leucine-rich repeat extensin-like protein 1 isoform X1</fullName>
    </submittedName>
</protein>
<evidence type="ECO:0000313" key="3">
    <source>
        <dbReference type="RefSeq" id="XP_022958822.1"/>
    </source>
</evidence>
<organism evidence="2 3">
    <name type="scientific">Cucurbita moschata</name>
    <name type="common">Winter crookneck squash</name>
    <name type="synonym">Cucurbita pepo var. moschata</name>
    <dbReference type="NCBI Taxonomy" id="3662"/>
    <lineage>
        <taxon>Eukaryota</taxon>
        <taxon>Viridiplantae</taxon>
        <taxon>Streptophyta</taxon>
        <taxon>Embryophyta</taxon>
        <taxon>Tracheophyta</taxon>
        <taxon>Spermatophyta</taxon>
        <taxon>Magnoliopsida</taxon>
        <taxon>eudicotyledons</taxon>
        <taxon>Gunneridae</taxon>
        <taxon>Pentapetalae</taxon>
        <taxon>rosids</taxon>
        <taxon>fabids</taxon>
        <taxon>Cucurbitales</taxon>
        <taxon>Cucurbitaceae</taxon>
        <taxon>Cucurbiteae</taxon>
        <taxon>Cucurbita</taxon>
    </lineage>
</organism>
<dbReference type="KEGG" id="cmos:111459978"/>
<feature type="compositionally biased region" description="Pro residues" evidence="1">
    <location>
        <begin position="167"/>
        <end position="177"/>
    </location>
</feature>
<reference evidence="3" key="1">
    <citation type="submission" date="2025-08" db="UniProtKB">
        <authorList>
            <consortium name="RefSeq"/>
        </authorList>
    </citation>
    <scope>IDENTIFICATION</scope>
    <source>
        <tissue evidence="3">Young leaves</tissue>
    </source>
</reference>
<gene>
    <name evidence="3" type="primary">LOC111459978</name>
</gene>
<feature type="compositionally biased region" description="Basic and acidic residues" evidence="1">
    <location>
        <begin position="182"/>
        <end position="215"/>
    </location>
</feature>
<feature type="region of interest" description="Disordered" evidence="1">
    <location>
        <begin position="1"/>
        <end position="243"/>
    </location>
</feature>
<feature type="region of interest" description="Disordered" evidence="1">
    <location>
        <begin position="285"/>
        <end position="305"/>
    </location>
</feature>
<feature type="compositionally biased region" description="Basic and acidic residues" evidence="1">
    <location>
        <begin position="230"/>
        <end position="243"/>
    </location>
</feature>
<feature type="compositionally biased region" description="Low complexity" evidence="1">
    <location>
        <begin position="35"/>
        <end position="44"/>
    </location>
</feature>
<dbReference type="GeneID" id="111459978"/>
<dbReference type="PANTHER" id="PTHR33472">
    <property type="entry name" value="OS01G0106600 PROTEIN"/>
    <property type="match status" value="1"/>
</dbReference>
<dbReference type="PANTHER" id="PTHR33472:SF1">
    <property type="entry name" value="EXTENSIN-RELATED"/>
    <property type="match status" value="1"/>
</dbReference>